<evidence type="ECO:0000256" key="2">
    <source>
        <dbReference type="ARBA" id="ARBA00022833"/>
    </source>
</evidence>
<feature type="compositionally biased region" description="Gly residues" evidence="7">
    <location>
        <begin position="847"/>
        <end position="856"/>
    </location>
</feature>
<dbReference type="GO" id="GO:0000978">
    <property type="term" value="F:RNA polymerase II cis-regulatory region sequence-specific DNA binding"/>
    <property type="evidence" value="ECO:0007669"/>
    <property type="project" value="TreeGrafter"/>
</dbReference>
<protein>
    <submittedName>
        <fullName evidence="9">C6 zinc finger domain containing protein</fullName>
    </submittedName>
</protein>
<dbReference type="InterPro" id="IPR007219">
    <property type="entry name" value="XnlR_reg_dom"/>
</dbReference>
<dbReference type="InterPro" id="IPR036864">
    <property type="entry name" value="Zn2-C6_fun-type_DNA-bd_sf"/>
</dbReference>
<sequence length="1020" mass="111003">MDKTAPQDKKPRRRATSPPPSFSAHNLVFDVANWHPKPVKRPRPVKSCTECRRRKLRCSRSCPCSQCQRSYRVCTYGSGSTDGAGGSSSRGGDANNPNAESDASEEGSGGDEDSKSGDAAGERPFKRHSSRPPSVSTPQDVPAGGSSSGHPPPNSSLSLLLNPPSPSSSTFPRPSAHHVPQPPYAPVSSAAPLPPTSGTITASTTSAPLPPLAFAVRDGPVAAPMSVPLSVPASHPGFEHISGALTNPRSPLLTLNGPELRQFTSALIEEFSARMERLEKLVLAKDASALSAIPPFPSSATLSQLHVRQQPQDPRRHLIDASSATMRDLSVKGPKSLRTRLFGQNSTRVLLNLFDEAKNFIADKTKRDTAANLFSALERIHLALQEDHVKTLKPITVYVDSMMPVQKRMADILPRRDVCDRLLDVYVNVSEGLYRVIHVPTFRQEFEAFWANGVSSGGGNTTSNGFHTTNGASGPGSSTSRTPGGVAEDFLPRLLCILCIGSRFEAESKGLAYDRPDSVHIPTACALVRSWLDSLRGKHSIDVHTLQAEMLLLHANRMIASRPQRIWTELGVISRMAMTMGLHRDPSEFGSQFSPFQAEFRRKLWFTIMDMDLHVSLASGLPHAIRIDEFTCQPPRNLDDVDIYPEMPALPPAKPISQYTDGQMQAFASGTLPLRMRANDLLCRIDALTDYGEVLTVGGELEKALDDINLLFPRSTAVGHHKKFQVWRMRAMLDMHIRRPLLALYRPFALSASAECPPPTAISDVYLKSSMAMLTYMEELDPSMPAFDDVSYMYYLILRHDIVQAAFSVCYYIMQTVEAETEAETETLDTPTTAPANHPSVAVNTQGGSGAAGPGSGAAYLNRTTVPTLSDASPRSGGQNGGAGSGDTHRNRSRKAHSSIWPSTYLIRAVERTMENLARLANDLSFDLRDVVALATVLGSVMPATGQTQRNENIRAQVGRVLDVCIENLRGHASPAIRSAVSGQEASHPPDWYTRPQFASNVKEVVSAIRAMRQKEITLL</sequence>
<dbReference type="GO" id="GO:0006351">
    <property type="term" value="P:DNA-templated transcription"/>
    <property type="evidence" value="ECO:0007669"/>
    <property type="project" value="InterPro"/>
</dbReference>
<evidence type="ECO:0000256" key="4">
    <source>
        <dbReference type="ARBA" id="ARBA00023125"/>
    </source>
</evidence>
<dbReference type="PANTHER" id="PTHR31944:SF131">
    <property type="entry name" value="HEME-RESPONSIVE ZINC FINGER TRANSCRIPTION FACTOR HAP1"/>
    <property type="match status" value="1"/>
</dbReference>
<proteinExistence type="predicted"/>
<feature type="compositionally biased region" description="Low complexity" evidence="7">
    <location>
        <begin position="461"/>
        <end position="483"/>
    </location>
</feature>
<feature type="compositionally biased region" description="Basic and acidic residues" evidence="7">
    <location>
        <begin position="112"/>
        <end position="124"/>
    </location>
</feature>
<dbReference type="GO" id="GO:0005634">
    <property type="term" value="C:nucleus"/>
    <property type="evidence" value="ECO:0007669"/>
    <property type="project" value="TreeGrafter"/>
</dbReference>
<keyword evidence="6" id="KW-0539">Nucleus</keyword>
<dbReference type="PROSITE" id="PS00463">
    <property type="entry name" value="ZN2_CY6_FUNGAL_1"/>
    <property type="match status" value="1"/>
</dbReference>
<evidence type="ECO:0000259" key="8">
    <source>
        <dbReference type="PROSITE" id="PS50048"/>
    </source>
</evidence>
<gene>
    <name evidence="9" type="ORF">SPI_07187</name>
</gene>
<organism evidence="9 10">
    <name type="scientific">Niveomyces insectorum RCEF 264</name>
    <dbReference type="NCBI Taxonomy" id="1081102"/>
    <lineage>
        <taxon>Eukaryota</taxon>
        <taxon>Fungi</taxon>
        <taxon>Dikarya</taxon>
        <taxon>Ascomycota</taxon>
        <taxon>Pezizomycotina</taxon>
        <taxon>Sordariomycetes</taxon>
        <taxon>Hypocreomycetidae</taxon>
        <taxon>Hypocreales</taxon>
        <taxon>Cordycipitaceae</taxon>
        <taxon>Niveomyces</taxon>
    </lineage>
</organism>
<dbReference type="PANTHER" id="PTHR31944">
    <property type="entry name" value="HEME-RESPONSIVE ZINC FINGER TRANSCRIPTION FACTOR HAP1"/>
    <property type="match status" value="1"/>
</dbReference>
<dbReference type="EMBL" id="AZHD01000014">
    <property type="protein sequence ID" value="OAA57528.1"/>
    <property type="molecule type" value="Genomic_DNA"/>
</dbReference>
<comment type="caution">
    <text evidence="9">The sequence shown here is derived from an EMBL/GenBank/DDBJ whole genome shotgun (WGS) entry which is preliminary data.</text>
</comment>
<feature type="compositionally biased region" description="Gly residues" evidence="7">
    <location>
        <begin position="80"/>
        <end position="89"/>
    </location>
</feature>
<feature type="compositionally biased region" description="Polar residues" evidence="7">
    <location>
        <begin position="862"/>
        <end position="873"/>
    </location>
</feature>
<accession>A0A167QD26</accession>
<dbReference type="PROSITE" id="PS50048">
    <property type="entry name" value="ZN2_CY6_FUNGAL_2"/>
    <property type="match status" value="1"/>
</dbReference>
<keyword evidence="1" id="KW-0479">Metal-binding</keyword>
<dbReference type="SMART" id="SM00066">
    <property type="entry name" value="GAL4"/>
    <property type="match status" value="1"/>
</dbReference>
<dbReference type="SMART" id="SM00906">
    <property type="entry name" value="Fungal_trans"/>
    <property type="match status" value="1"/>
</dbReference>
<dbReference type="CDD" id="cd00067">
    <property type="entry name" value="GAL4"/>
    <property type="match status" value="1"/>
</dbReference>
<dbReference type="InterPro" id="IPR051430">
    <property type="entry name" value="Fungal_TF_Env_Response"/>
</dbReference>
<dbReference type="InterPro" id="IPR001138">
    <property type="entry name" value="Zn2Cys6_DnaBD"/>
</dbReference>
<feature type="region of interest" description="Disordered" evidence="7">
    <location>
        <begin position="75"/>
        <end position="207"/>
    </location>
</feature>
<dbReference type="Gene3D" id="4.10.240.10">
    <property type="entry name" value="Zn(2)-C6 fungal-type DNA-binding domain"/>
    <property type="match status" value="1"/>
</dbReference>
<evidence type="ECO:0000313" key="9">
    <source>
        <dbReference type="EMBL" id="OAA57528.1"/>
    </source>
</evidence>
<dbReference type="CDD" id="cd12148">
    <property type="entry name" value="fungal_TF_MHR"/>
    <property type="match status" value="1"/>
</dbReference>
<keyword evidence="2" id="KW-0862">Zinc</keyword>
<keyword evidence="5" id="KW-0804">Transcription</keyword>
<dbReference type="Pfam" id="PF04082">
    <property type="entry name" value="Fungal_trans"/>
    <property type="match status" value="1"/>
</dbReference>
<feature type="compositionally biased region" description="Low complexity" evidence="7">
    <location>
        <begin position="155"/>
        <end position="174"/>
    </location>
</feature>
<evidence type="ECO:0000256" key="5">
    <source>
        <dbReference type="ARBA" id="ARBA00023163"/>
    </source>
</evidence>
<feature type="region of interest" description="Disordered" evidence="7">
    <location>
        <begin position="460"/>
        <end position="483"/>
    </location>
</feature>
<dbReference type="SUPFAM" id="SSF57701">
    <property type="entry name" value="Zn2/Cys6 DNA-binding domain"/>
    <property type="match status" value="1"/>
</dbReference>
<dbReference type="Proteomes" id="UP000076874">
    <property type="component" value="Unassembled WGS sequence"/>
</dbReference>
<evidence type="ECO:0000313" key="10">
    <source>
        <dbReference type="Proteomes" id="UP000076874"/>
    </source>
</evidence>
<keyword evidence="4" id="KW-0238">DNA-binding</keyword>
<keyword evidence="3" id="KW-0805">Transcription regulation</keyword>
<evidence type="ECO:0000256" key="7">
    <source>
        <dbReference type="SAM" id="MobiDB-lite"/>
    </source>
</evidence>
<feature type="compositionally biased region" description="Low complexity" evidence="7">
    <location>
        <begin position="196"/>
        <end position="207"/>
    </location>
</feature>
<dbReference type="STRING" id="1081102.A0A167QD26"/>
<feature type="region of interest" description="Disordered" evidence="7">
    <location>
        <begin position="823"/>
        <end position="897"/>
    </location>
</feature>
<keyword evidence="10" id="KW-1185">Reference proteome</keyword>
<reference evidence="9 10" key="1">
    <citation type="journal article" date="2016" name="Genome Biol. Evol.">
        <title>Divergent and convergent evolution of fungal pathogenicity.</title>
        <authorList>
            <person name="Shang Y."/>
            <person name="Xiao G."/>
            <person name="Zheng P."/>
            <person name="Cen K."/>
            <person name="Zhan S."/>
            <person name="Wang C."/>
        </authorList>
    </citation>
    <scope>NUCLEOTIDE SEQUENCE [LARGE SCALE GENOMIC DNA]</scope>
    <source>
        <strain evidence="9 10">RCEF 264</strain>
    </source>
</reference>
<evidence type="ECO:0000256" key="6">
    <source>
        <dbReference type="ARBA" id="ARBA00023242"/>
    </source>
</evidence>
<feature type="compositionally biased region" description="Acidic residues" evidence="7">
    <location>
        <begin position="102"/>
        <end position="111"/>
    </location>
</feature>
<evidence type="ECO:0000256" key="1">
    <source>
        <dbReference type="ARBA" id="ARBA00022723"/>
    </source>
</evidence>
<dbReference type="OrthoDB" id="5414787at2759"/>
<dbReference type="GO" id="GO:0001228">
    <property type="term" value="F:DNA-binding transcription activator activity, RNA polymerase II-specific"/>
    <property type="evidence" value="ECO:0007669"/>
    <property type="project" value="TreeGrafter"/>
</dbReference>
<feature type="region of interest" description="Disordered" evidence="7">
    <location>
        <begin position="1"/>
        <end position="24"/>
    </location>
</feature>
<dbReference type="GO" id="GO:0008270">
    <property type="term" value="F:zinc ion binding"/>
    <property type="evidence" value="ECO:0007669"/>
    <property type="project" value="InterPro"/>
</dbReference>
<dbReference type="AlphaFoldDB" id="A0A167QD26"/>
<evidence type="ECO:0000256" key="3">
    <source>
        <dbReference type="ARBA" id="ARBA00023015"/>
    </source>
</evidence>
<feature type="domain" description="Zn(2)-C6 fungal-type" evidence="8">
    <location>
        <begin position="47"/>
        <end position="76"/>
    </location>
</feature>
<name>A0A167QD26_9HYPO</name>